<dbReference type="InterPro" id="IPR029149">
    <property type="entry name" value="Creatin/AminoP/Spt16_N"/>
</dbReference>
<dbReference type="Gene3D" id="3.40.350.10">
    <property type="entry name" value="Creatinase/prolidase N-terminal domain"/>
    <property type="match status" value="1"/>
</dbReference>
<evidence type="ECO:0000313" key="2">
    <source>
        <dbReference type="Proteomes" id="UP001381693"/>
    </source>
</evidence>
<keyword evidence="2" id="KW-1185">Reference proteome</keyword>
<accession>A0AAN8WLA4</accession>
<name>A0AAN8WLA4_HALRR</name>
<dbReference type="AlphaFoldDB" id="A0AAN8WLA4"/>
<comment type="caution">
    <text evidence="1">The sequence shown here is derived from an EMBL/GenBank/DDBJ whole genome shotgun (WGS) entry which is preliminary data.</text>
</comment>
<evidence type="ECO:0000313" key="1">
    <source>
        <dbReference type="EMBL" id="KAK7068101.1"/>
    </source>
</evidence>
<organism evidence="1 2">
    <name type="scientific">Halocaridina rubra</name>
    <name type="common">Hawaiian red shrimp</name>
    <dbReference type="NCBI Taxonomy" id="373956"/>
    <lineage>
        <taxon>Eukaryota</taxon>
        <taxon>Metazoa</taxon>
        <taxon>Ecdysozoa</taxon>
        <taxon>Arthropoda</taxon>
        <taxon>Crustacea</taxon>
        <taxon>Multicrustacea</taxon>
        <taxon>Malacostraca</taxon>
        <taxon>Eumalacostraca</taxon>
        <taxon>Eucarida</taxon>
        <taxon>Decapoda</taxon>
        <taxon>Pleocyemata</taxon>
        <taxon>Caridea</taxon>
        <taxon>Atyoidea</taxon>
        <taxon>Atyidae</taxon>
        <taxon>Halocaridina</taxon>
    </lineage>
</organism>
<sequence length="98" mass="10877">MFTFSLAAVHGCAFPNSMIEEEENSISESSSSRGRYVREVTLQERSNCGPEDDQPAIRVNTTARVRALREQMSHMGLNAYIIPTDDEHQTVAGLESTT</sequence>
<protein>
    <submittedName>
        <fullName evidence="1">Uncharacterized protein</fullName>
    </submittedName>
</protein>
<reference evidence="1 2" key="1">
    <citation type="submission" date="2023-11" db="EMBL/GenBank/DDBJ databases">
        <title>Halocaridina rubra genome assembly.</title>
        <authorList>
            <person name="Smith C."/>
        </authorList>
    </citation>
    <scope>NUCLEOTIDE SEQUENCE [LARGE SCALE GENOMIC DNA]</scope>
    <source>
        <strain evidence="1">EP-1</strain>
        <tissue evidence="1">Whole</tissue>
    </source>
</reference>
<gene>
    <name evidence="1" type="ORF">SK128_025423</name>
</gene>
<proteinExistence type="predicted"/>
<dbReference type="Proteomes" id="UP001381693">
    <property type="component" value="Unassembled WGS sequence"/>
</dbReference>
<dbReference type="EMBL" id="JAXCGZ010017439">
    <property type="protein sequence ID" value="KAK7068101.1"/>
    <property type="molecule type" value="Genomic_DNA"/>
</dbReference>